<keyword evidence="1" id="KW-0802">TPR repeat</keyword>
<feature type="repeat" description="TPR" evidence="1">
    <location>
        <begin position="614"/>
        <end position="647"/>
    </location>
</feature>
<organism evidence="3 4">
    <name type="scientific">Cognatiluteimonas sedimenti</name>
    <dbReference type="NCBI Taxonomy" id="2927791"/>
    <lineage>
        <taxon>Bacteria</taxon>
        <taxon>Pseudomonadati</taxon>
        <taxon>Pseudomonadota</taxon>
        <taxon>Gammaproteobacteria</taxon>
        <taxon>Lysobacterales</taxon>
        <taxon>Lysobacteraceae</taxon>
        <taxon>Cognatiluteimonas</taxon>
    </lineage>
</organism>
<proteinExistence type="predicted"/>
<dbReference type="EMBL" id="JALGCL010000001">
    <property type="protein sequence ID" value="MCJ0825610.1"/>
    <property type="molecule type" value="Genomic_DNA"/>
</dbReference>
<comment type="caution">
    <text evidence="3">The sequence shown here is derived from an EMBL/GenBank/DDBJ whole genome shotgun (WGS) entry which is preliminary data.</text>
</comment>
<dbReference type="InterPro" id="IPR019734">
    <property type="entry name" value="TPR_rpt"/>
</dbReference>
<feature type="transmembrane region" description="Helical" evidence="2">
    <location>
        <begin position="371"/>
        <end position="392"/>
    </location>
</feature>
<dbReference type="PROSITE" id="PS50005">
    <property type="entry name" value="TPR"/>
    <property type="match status" value="1"/>
</dbReference>
<dbReference type="SUPFAM" id="SSF48452">
    <property type="entry name" value="TPR-like"/>
    <property type="match status" value="1"/>
</dbReference>
<dbReference type="RefSeq" id="WP_243320091.1">
    <property type="nucleotide sequence ID" value="NZ_JALGCL010000001.1"/>
</dbReference>
<feature type="transmembrane region" description="Helical" evidence="2">
    <location>
        <begin position="424"/>
        <end position="440"/>
    </location>
</feature>
<keyword evidence="4" id="KW-1185">Reference proteome</keyword>
<evidence type="ECO:0000313" key="4">
    <source>
        <dbReference type="Proteomes" id="UP001165423"/>
    </source>
</evidence>
<feature type="transmembrane region" description="Helical" evidence="2">
    <location>
        <begin position="234"/>
        <end position="254"/>
    </location>
</feature>
<dbReference type="Proteomes" id="UP001165423">
    <property type="component" value="Unassembled WGS sequence"/>
</dbReference>
<evidence type="ECO:0000313" key="3">
    <source>
        <dbReference type="EMBL" id="MCJ0825610.1"/>
    </source>
</evidence>
<dbReference type="Pfam" id="PF14559">
    <property type="entry name" value="TPR_19"/>
    <property type="match status" value="1"/>
</dbReference>
<keyword evidence="2" id="KW-0472">Membrane</keyword>
<feature type="transmembrane region" description="Helical" evidence="2">
    <location>
        <begin position="398"/>
        <end position="417"/>
    </location>
</feature>
<feature type="transmembrane region" description="Helical" evidence="2">
    <location>
        <begin position="158"/>
        <end position="183"/>
    </location>
</feature>
<protein>
    <submittedName>
        <fullName evidence="3">Tetratricopeptide repeat protein</fullName>
    </submittedName>
</protein>
<dbReference type="InterPro" id="IPR011990">
    <property type="entry name" value="TPR-like_helical_dom_sf"/>
</dbReference>
<accession>A0ABT0A3S6</accession>
<name>A0ABT0A3S6_9GAMM</name>
<feature type="transmembrane region" description="Helical" evidence="2">
    <location>
        <begin position="203"/>
        <end position="222"/>
    </location>
</feature>
<feature type="transmembrane region" description="Helical" evidence="2">
    <location>
        <begin position="332"/>
        <end position="359"/>
    </location>
</feature>
<keyword evidence="2" id="KW-0812">Transmembrane</keyword>
<reference evidence="3 4" key="1">
    <citation type="submission" date="2022-03" db="EMBL/GenBank/DDBJ databases">
        <title>Luteimonas soily sp. nov., a novel bacterium isolated from the soil.</title>
        <authorList>
            <person name="Zhang X."/>
        </authorList>
    </citation>
    <scope>NUCLEOTIDE SEQUENCE [LARGE SCALE GENOMIC DNA]</scope>
    <source>
        <strain evidence="3 4">50</strain>
    </source>
</reference>
<evidence type="ECO:0000256" key="1">
    <source>
        <dbReference type="PROSITE-ProRule" id="PRU00339"/>
    </source>
</evidence>
<feature type="transmembrane region" description="Helical" evidence="2">
    <location>
        <begin position="119"/>
        <end position="146"/>
    </location>
</feature>
<sequence length="681" mass="74362">MTARRWSGIALLVLIALLAVARSSLGTRLDSFTVDEPWHIVAGTSYARGGDFTLNPEHPPLAKLWVGAGMPGDFRVQQRPPLSEKTQEREWVEKTMFFGNDAAAAQQHARRAMWAFHGVLLLALGLLAWRAFGLAWAAGTLAFLAIDPTVGAHLPVVMTDLPLALALMIAALCAGLLASGWRWRWVAGCGLAVGIALGAKHSALAGLAGLGLGLLVVALLGWRGGGAREAGTRLLKLLACGLLAVAVLWAQYGFRFHAAPNGSDAFNRPMPEKIAELRLPHWRGAIAFADEYHLLPRAYLWGLADTVRTGVEGRSIGMHFVWGKVHYGNPPWFSWPAIVLSKLPLALLLLALAAVPLLLRTTLPVAARWSLAAVLAACGFHMAALLGSGGIWGGVRHALPVIAGAAVLAGGALAFAWQRRSRPMLAGVAALYLAAVGMTVREPRLWEYHNELVRGTGNAYRYFGNEGLDLGQRFGEVRAFHDRVIAPSGESLYVNYWMGEQQIRAAHMKFRKPVERLDDTNIDGIYNGWFVYPMSDTLPWPQWDWDPAVVFKDMRMVARFGHVGIWHGTLRRPQTRAGALASRVSDYIYKENGDDWALVATRLEEVVAQMPQKVDAGVELGNAYLRLGRRDEAIAAYRRLLEQDKVPVEPMLAAQLQSHIDLVAAAADPAAIAPMRNPWLE</sequence>
<evidence type="ECO:0000256" key="2">
    <source>
        <dbReference type="SAM" id="Phobius"/>
    </source>
</evidence>
<dbReference type="Gene3D" id="1.25.40.10">
    <property type="entry name" value="Tetratricopeptide repeat domain"/>
    <property type="match status" value="1"/>
</dbReference>
<keyword evidence="2" id="KW-1133">Transmembrane helix</keyword>
<gene>
    <name evidence="3" type="ORF">MQC88_06510</name>
</gene>